<dbReference type="AlphaFoldDB" id="A0A842ITN7"/>
<feature type="chain" id="PRO_5032979041" evidence="1">
    <location>
        <begin position="23"/>
        <end position="137"/>
    </location>
</feature>
<keyword evidence="3" id="KW-1185">Reference proteome</keyword>
<organism evidence="2 3">
    <name type="scientific">Winogradskyella flava</name>
    <dbReference type="NCBI Taxonomy" id="1884876"/>
    <lineage>
        <taxon>Bacteria</taxon>
        <taxon>Pseudomonadati</taxon>
        <taxon>Bacteroidota</taxon>
        <taxon>Flavobacteriia</taxon>
        <taxon>Flavobacteriales</taxon>
        <taxon>Flavobacteriaceae</taxon>
        <taxon>Winogradskyella</taxon>
    </lineage>
</organism>
<feature type="signal peptide" evidence="1">
    <location>
        <begin position="1"/>
        <end position="22"/>
    </location>
</feature>
<keyword evidence="1" id="KW-0732">Signal</keyword>
<comment type="caution">
    <text evidence="2">The sequence shown here is derived from an EMBL/GenBank/DDBJ whole genome shotgun (WGS) entry which is preliminary data.</text>
</comment>
<evidence type="ECO:0000313" key="3">
    <source>
        <dbReference type="Proteomes" id="UP000533900"/>
    </source>
</evidence>
<dbReference type="Proteomes" id="UP000533900">
    <property type="component" value="Unassembled WGS sequence"/>
</dbReference>
<sequence length="137" mass="15813">MRRTICYLWSLLALLYCCNTRVGVECVPKRFEVTATAYNSLEYQTNSNPNITAFGDSLRPGLKYIAVSRDLLDSGLVHNTKVRLEGFDGSFTVKDKMNKRWRKRIDIYMGNDVYKAKKWGKKKINIEYCVPVTDSID</sequence>
<reference evidence="2" key="1">
    <citation type="submission" date="2020-08" db="EMBL/GenBank/DDBJ databases">
        <title>Winogradskyella ouciana sp. nov., isolated from the hadal seawater of the Mariana Trench.</title>
        <authorList>
            <person name="He X."/>
        </authorList>
    </citation>
    <scope>NUCLEOTIDE SEQUENCE [LARGE SCALE GENOMIC DNA]</scope>
    <source>
        <strain evidence="2">KCTC 52348</strain>
    </source>
</reference>
<proteinExistence type="predicted"/>
<dbReference type="EMBL" id="JACLCP010000002">
    <property type="protein sequence ID" value="MBC2845136.1"/>
    <property type="molecule type" value="Genomic_DNA"/>
</dbReference>
<accession>A0A842ITN7</accession>
<evidence type="ECO:0000256" key="1">
    <source>
        <dbReference type="SAM" id="SignalP"/>
    </source>
</evidence>
<protein>
    <submittedName>
        <fullName evidence="2">3D domain-containing protein</fullName>
    </submittedName>
</protein>
<evidence type="ECO:0000313" key="2">
    <source>
        <dbReference type="EMBL" id="MBC2845136.1"/>
    </source>
</evidence>
<dbReference type="CDD" id="cd22784">
    <property type="entry name" value="DPBB_MltA_YuiC-like"/>
    <property type="match status" value="1"/>
</dbReference>
<dbReference type="RefSeq" id="WP_185788847.1">
    <property type="nucleotide sequence ID" value="NZ_JACLCP010000002.1"/>
</dbReference>
<gene>
    <name evidence="2" type="ORF">H7F21_08530</name>
</gene>
<name>A0A842ITN7_9FLAO</name>